<organism evidence="1 2">
    <name type="scientific">Hohenbuehelia grisea</name>
    <dbReference type="NCBI Taxonomy" id="104357"/>
    <lineage>
        <taxon>Eukaryota</taxon>
        <taxon>Fungi</taxon>
        <taxon>Dikarya</taxon>
        <taxon>Basidiomycota</taxon>
        <taxon>Agaricomycotina</taxon>
        <taxon>Agaricomycetes</taxon>
        <taxon>Agaricomycetidae</taxon>
        <taxon>Agaricales</taxon>
        <taxon>Pleurotineae</taxon>
        <taxon>Pleurotaceae</taxon>
        <taxon>Hohenbuehelia</taxon>
    </lineage>
</organism>
<dbReference type="PANTHER" id="PTHR14187:SF5">
    <property type="entry name" value="HEAT SHOCK 70 KDA PROTEIN 12A"/>
    <property type="match status" value="1"/>
</dbReference>
<evidence type="ECO:0000313" key="1">
    <source>
        <dbReference type="EMBL" id="KAL0948382.1"/>
    </source>
</evidence>
<dbReference type="Gene3D" id="3.90.640.10">
    <property type="entry name" value="Actin, Chain A, domain 4"/>
    <property type="match status" value="1"/>
</dbReference>
<gene>
    <name evidence="1" type="ORF">HGRIS_010964</name>
</gene>
<proteinExistence type="predicted"/>
<dbReference type="InterPro" id="IPR043129">
    <property type="entry name" value="ATPase_NBD"/>
</dbReference>
<dbReference type="EMBL" id="JASNQZ010000014">
    <property type="protein sequence ID" value="KAL0948382.1"/>
    <property type="molecule type" value="Genomic_DNA"/>
</dbReference>
<sequence length="510" mass="56887">MEADLGNWRKAFWWKLHLRPGHLKKIDDLQLPPLPPNVTLDKVYTDFLRFVNEQVQSAIEKKYGVGVQLWQTLASSAHYIFATPNGWEGSQQSFMRQAAVGAGLISPEAGRQVQFVTEAEASIMYAAQTGVAGDWLQAGSKVIVADCGGGTVDITGFLIKQIHPLRLEEASPPQCFFAGGVHIKIAAENYFRRKFSGTQWSQFTQEVVDFFDCSTKKKFDDPTKAAYPIRISSDPRKRDPALGIERNNVMVSGSDIATFFQPSIDKILEGLDAAYYEYGNKAIRDVILTGGLANSPFVYAAVLRWAEGRGVAVCRPDGPISKAVSNGALAWWCLDASVTSHIAKYHIGTDISVPFDNLDPDRRSRKVLYDCLTGENYVEHKWSEIIAKNCRTPSNKEFVEPYKINLTKKDSKIHVSQVYLFRGDIVPAFITIPSNDQKTVPGFERLCTVEADLKKLWDESPVLVSPETGEEYRQLVFKVCINIATPDITARISFVKGRKTRYGPAVIAFD</sequence>
<protein>
    <recommendedName>
        <fullName evidence="3">Actin-like ATPase domain-containing protein</fullName>
    </recommendedName>
</protein>
<dbReference type="CDD" id="cd10170">
    <property type="entry name" value="ASKHA_NBD_HSP70"/>
    <property type="match status" value="1"/>
</dbReference>
<evidence type="ECO:0000313" key="2">
    <source>
        <dbReference type="Proteomes" id="UP001556367"/>
    </source>
</evidence>
<keyword evidence="2" id="KW-1185">Reference proteome</keyword>
<dbReference type="PANTHER" id="PTHR14187">
    <property type="entry name" value="ALPHA KINASE/ELONGATION FACTOR 2 KINASE"/>
    <property type="match status" value="1"/>
</dbReference>
<reference evidence="2" key="1">
    <citation type="submission" date="2024-06" db="EMBL/GenBank/DDBJ databases">
        <title>Multi-omics analyses provide insights into the biosynthesis of the anticancer antibiotic pleurotin in Hohenbuehelia grisea.</title>
        <authorList>
            <person name="Weaver J.A."/>
            <person name="Alberti F."/>
        </authorList>
    </citation>
    <scope>NUCLEOTIDE SEQUENCE [LARGE SCALE GENOMIC DNA]</scope>
    <source>
        <strain evidence="2">T-177</strain>
    </source>
</reference>
<accession>A0ABR3IYD9</accession>
<dbReference type="Gene3D" id="3.30.420.40">
    <property type="match status" value="2"/>
</dbReference>
<comment type="caution">
    <text evidence="1">The sequence shown here is derived from an EMBL/GenBank/DDBJ whole genome shotgun (WGS) entry which is preliminary data.</text>
</comment>
<dbReference type="SUPFAM" id="SSF53067">
    <property type="entry name" value="Actin-like ATPase domain"/>
    <property type="match status" value="1"/>
</dbReference>
<evidence type="ECO:0008006" key="3">
    <source>
        <dbReference type="Google" id="ProtNLM"/>
    </source>
</evidence>
<dbReference type="Proteomes" id="UP001556367">
    <property type="component" value="Unassembled WGS sequence"/>
</dbReference>
<name>A0ABR3IYD9_9AGAR</name>